<evidence type="ECO:0000256" key="8">
    <source>
        <dbReference type="ARBA" id="ARBA00022840"/>
    </source>
</evidence>
<dbReference type="Pfam" id="PF13947">
    <property type="entry name" value="GUB_WAK_bind"/>
    <property type="match status" value="1"/>
</dbReference>
<evidence type="ECO:0000256" key="11">
    <source>
        <dbReference type="ARBA" id="ARBA00023157"/>
    </source>
</evidence>
<sequence length="630" mass="69180">MVVKTTNMLFMIVLVQIALITVADDLALPGCRSSCGKVSVPYPFGIGNSSVTHHKCFLEPALELTCYDSNSSLYRGHGNVQILDITLQGKMDMLALVVGDCRNESIGEVPTYGPWWGLRSSAFAISSEDNKFVSVGCDTYGYLNSYRNGTNSSTGCLTICNSKESIQSGGNCTGIGCCQVNIPPGMKNISIQAFSFYNFNFSYGFNNCSYSFVVKNGNYSFSMDHLKRFPYRKVPFVVDWTVGNNTCNNSKPTPDYACKNNSDCEDSGTGYGYRCRCMVGFEGNPYLPEGCRDIDEWQFGNGKKGEGCYHQNAVTKVVIGVAVAIVTLFVATTSLYLIYQKRKISRLREKYFKQNGGSILLQQISTKENSPQMTEIFTEEQLKKATNNFDESLIIGSGGFGTVFKGFLENNRVVAIKKSKIVDESQKEQFINEVVVLSQINHRNVVKLLGCCLEREVPLLVYEFVENGTVFDFLHTQKKVNSETWKTRLRIAAEAAGALSYLHSAVSIPIIHRDVKTANILLDNSYTAKVSDFGASRLVPLDQTEIATMVQEDHMFDVLQVGMVNEENGKEIIEVAILAARYTYVGAVVVAPATIAVAAATATATTATDAAATSRLNQSLPLHIACIEGI</sequence>
<dbReference type="InterPro" id="IPR001245">
    <property type="entry name" value="Ser-Thr/Tyr_kinase_cat_dom"/>
</dbReference>
<protein>
    <recommendedName>
        <fullName evidence="18">Protein kinase domain-containing protein</fullName>
    </recommendedName>
</protein>
<comment type="catalytic activity">
    <reaction evidence="13">
        <text>L-seryl-[protein] + ATP = O-phospho-L-seryl-[protein] + ADP + H(+)</text>
        <dbReference type="Rhea" id="RHEA:17989"/>
        <dbReference type="Rhea" id="RHEA-COMP:9863"/>
        <dbReference type="Rhea" id="RHEA-COMP:11604"/>
        <dbReference type="ChEBI" id="CHEBI:15378"/>
        <dbReference type="ChEBI" id="CHEBI:29999"/>
        <dbReference type="ChEBI" id="CHEBI:30616"/>
        <dbReference type="ChEBI" id="CHEBI:83421"/>
        <dbReference type="ChEBI" id="CHEBI:456216"/>
    </reaction>
</comment>
<evidence type="ECO:0000256" key="15">
    <source>
        <dbReference type="PROSITE-ProRule" id="PRU10141"/>
    </source>
</evidence>
<evidence type="ECO:0000256" key="13">
    <source>
        <dbReference type="ARBA" id="ARBA00047558"/>
    </source>
</evidence>
<organism evidence="19 20">
    <name type="scientific">Flemingia macrophylla</name>
    <dbReference type="NCBI Taxonomy" id="520843"/>
    <lineage>
        <taxon>Eukaryota</taxon>
        <taxon>Viridiplantae</taxon>
        <taxon>Streptophyta</taxon>
        <taxon>Embryophyta</taxon>
        <taxon>Tracheophyta</taxon>
        <taxon>Spermatophyta</taxon>
        <taxon>Magnoliopsida</taxon>
        <taxon>eudicotyledons</taxon>
        <taxon>Gunneridae</taxon>
        <taxon>Pentapetalae</taxon>
        <taxon>rosids</taxon>
        <taxon>fabids</taxon>
        <taxon>Fabales</taxon>
        <taxon>Fabaceae</taxon>
        <taxon>Papilionoideae</taxon>
        <taxon>50 kb inversion clade</taxon>
        <taxon>NPAAA clade</taxon>
        <taxon>indigoferoid/millettioid clade</taxon>
        <taxon>Phaseoleae</taxon>
        <taxon>Flemingia</taxon>
    </lineage>
</organism>
<comment type="catalytic activity">
    <reaction evidence="14">
        <text>L-threonyl-[protein] + ATP = O-phospho-L-threonyl-[protein] + ADP + H(+)</text>
        <dbReference type="Rhea" id="RHEA:46608"/>
        <dbReference type="Rhea" id="RHEA-COMP:11060"/>
        <dbReference type="Rhea" id="RHEA-COMP:11605"/>
        <dbReference type="ChEBI" id="CHEBI:15378"/>
        <dbReference type="ChEBI" id="CHEBI:30013"/>
        <dbReference type="ChEBI" id="CHEBI:30616"/>
        <dbReference type="ChEBI" id="CHEBI:61977"/>
        <dbReference type="ChEBI" id="CHEBI:456216"/>
    </reaction>
</comment>
<dbReference type="InterPro" id="IPR045274">
    <property type="entry name" value="WAK-like"/>
</dbReference>
<evidence type="ECO:0000256" key="16">
    <source>
        <dbReference type="SAM" id="Phobius"/>
    </source>
</evidence>
<evidence type="ECO:0000256" key="14">
    <source>
        <dbReference type="ARBA" id="ARBA00047951"/>
    </source>
</evidence>
<comment type="caution">
    <text evidence="19">The sequence shown here is derived from an EMBL/GenBank/DDBJ whole genome shotgun (WGS) entry which is preliminary data.</text>
</comment>
<comment type="subcellular location">
    <subcellularLocation>
        <location evidence="1">Membrane</location>
        <topology evidence="1">Single-pass type I membrane protein</topology>
    </subcellularLocation>
</comment>
<keyword evidence="5 17" id="KW-0732">Signal</keyword>
<dbReference type="InterPro" id="IPR000719">
    <property type="entry name" value="Prot_kinase_dom"/>
</dbReference>
<dbReference type="PANTHER" id="PTHR27005:SF470">
    <property type="entry name" value="ASSOCIATED KINASE-LIKE PROTEIN, PUTATIVE-RELATED"/>
    <property type="match status" value="1"/>
</dbReference>
<reference evidence="19 20" key="1">
    <citation type="submission" date="2024-08" db="EMBL/GenBank/DDBJ databases">
        <title>Insights into the chromosomal genome structure of Flemingia macrophylla.</title>
        <authorList>
            <person name="Ding Y."/>
            <person name="Zhao Y."/>
            <person name="Bi W."/>
            <person name="Wu M."/>
            <person name="Zhao G."/>
            <person name="Gong Y."/>
            <person name="Li W."/>
            <person name="Zhang P."/>
        </authorList>
    </citation>
    <scope>NUCLEOTIDE SEQUENCE [LARGE SCALE GENOMIC DNA]</scope>
    <source>
        <strain evidence="19">DYQJB</strain>
        <tissue evidence="19">Leaf</tissue>
    </source>
</reference>
<evidence type="ECO:0000256" key="7">
    <source>
        <dbReference type="ARBA" id="ARBA00022777"/>
    </source>
</evidence>
<name>A0ABD1L4F6_9FABA</name>
<evidence type="ECO:0000256" key="17">
    <source>
        <dbReference type="SAM" id="SignalP"/>
    </source>
</evidence>
<evidence type="ECO:0000256" key="12">
    <source>
        <dbReference type="ARBA" id="ARBA00023180"/>
    </source>
</evidence>
<feature type="binding site" evidence="15">
    <location>
        <position position="418"/>
    </location>
    <ligand>
        <name>ATP</name>
        <dbReference type="ChEBI" id="CHEBI:30616"/>
    </ligand>
</feature>
<feature type="chain" id="PRO_5044789102" description="Protein kinase domain-containing protein" evidence="17">
    <location>
        <begin position="24"/>
        <end position="630"/>
    </location>
</feature>
<gene>
    <name evidence="19" type="ORF">Fmac_032275</name>
</gene>
<evidence type="ECO:0000256" key="9">
    <source>
        <dbReference type="ARBA" id="ARBA00022989"/>
    </source>
</evidence>
<evidence type="ECO:0000256" key="10">
    <source>
        <dbReference type="ARBA" id="ARBA00023136"/>
    </source>
</evidence>
<dbReference type="InterPro" id="IPR017441">
    <property type="entry name" value="Protein_kinase_ATP_BS"/>
</dbReference>
<dbReference type="PROSITE" id="PS00107">
    <property type="entry name" value="PROTEIN_KINASE_ATP"/>
    <property type="match status" value="1"/>
</dbReference>
<keyword evidence="11" id="KW-1015">Disulfide bond</keyword>
<evidence type="ECO:0000256" key="1">
    <source>
        <dbReference type="ARBA" id="ARBA00004479"/>
    </source>
</evidence>
<evidence type="ECO:0000313" key="19">
    <source>
        <dbReference type="EMBL" id="KAL2318399.1"/>
    </source>
</evidence>
<keyword evidence="4 16" id="KW-0812">Transmembrane</keyword>
<dbReference type="FunFam" id="3.30.200.20:FF:000043">
    <property type="entry name" value="Wall-associated receptor kinase 2"/>
    <property type="match status" value="1"/>
</dbReference>
<keyword evidence="20" id="KW-1185">Reference proteome</keyword>
<dbReference type="SMART" id="SM00220">
    <property type="entry name" value="S_TKc"/>
    <property type="match status" value="1"/>
</dbReference>
<keyword evidence="2" id="KW-0723">Serine/threonine-protein kinase</keyword>
<evidence type="ECO:0000259" key="18">
    <source>
        <dbReference type="PROSITE" id="PS50011"/>
    </source>
</evidence>
<keyword evidence="7" id="KW-0418">Kinase</keyword>
<proteinExistence type="predicted"/>
<keyword evidence="8 15" id="KW-0067">ATP-binding</keyword>
<keyword evidence="10 16" id="KW-0472">Membrane</keyword>
<evidence type="ECO:0000256" key="3">
    <source>
        <dbReference type="ARBA" id="ARBA00022679"/>
    </source>
</evidence>
<dbReference type="Pfam" id="PF07714">
    <property type="entry name" value="PK_Tyr_Ser-Thr"/>
    <property type="match status" value="1"/>
</dbReference>
<keyword evidence="3" id="KW-0808">Transferase</keyword>
<accession>A0ABD1L4F6</accession>
<dbReference type="GO" id="GO:0004674">
    <property type="term" value="F:protein serine/threonine kinase activity"/>
    <property type="evidence" value="ECO:0007669"/>
    <property type="project" value="UniProtKB-KW"/>
</dbReference>
<dbReference type="InterPro" id="IPR011009">
    <property type="entry name" value="Kinase-like_dom_sf"/>
</dbReference>
<dbReference type="GO" id="GO:0005524">
    <property type="term" value="F:ATP binding"/>
    <property type="evidence" value="ECO:0007669"/>
    <property type="project" value="UniProtKB-UniRule"/>
</dbReference>
<dbReference type="InterPro" id="IPR008271">
    <property type="entry name" value="Ser/Thr_kinase_AS"/>
</dbReference>
<dbReference type="PROSITE" id="PS00108">
    <property type="entry name" value="PROTEIN_KINASE_ST"/>
    <property type="match status" value="1"/>
</dbReference>
<feature type="signal peptide" evidence="17">
    <location>
        <begin position="1"/>
        <end position="23"/>
    </location>
</feature>
<evidence type="ECO:0000313" key="20">
    <source>
        <dbReference type="Proteomes" id="UP001603857"/>
    </source>
</evidence>
<evidence type="ECO:0000256" key="4">
    <source>
        <dbReference type="ARBA" id="ARBA00022692"/>
    </source>
</evidence>
<keyword evidence="12" id="KW-0325">Glycoprotein</keyword>
<dbReference type="AlphaFoldDB" id="A0ABD1L4F6"/>
<evidence type="ECO:0000256" key="5">
    <source>
        <dbReference type="ARBA" id="ARBA00022729"/>
    </source>
</evidence>
<dbReference type="GO" id="GO:0016020">
    <property type="term" value="C:membrane"/>
    <property type="evidence" value="ECO:0007669"/>
    <property type="project" value="UniProtKB-SubCell"/>
</dbReference>
<feature type="transmembrane region" description="Helical" evidence="16">
    <location>
        <begin position="317"/>
        <end position="339"/>
    </location>
</feature>
<evidence type="ECO:0000256" key="6">
    <source>
        <dbReference type="ARBA" id="ARBA00022741"/>
    </source>
</evidence>
<dbReference type="EMBL" id="JBGMDY010000011">
    <property type="protein sequence ID" value="KAL2318399.1"/>
    <property type="molecule type" value="Genomic_DNA"/>
</dbReference>
<dbReference type="InterPro" id="IPR025287">
    <property type="entry name" value="WAK_GUB"/>
</dbReference>
<dbReference type="PANTHER" id="PTHR27005">
    <property type="entry name" value="WALL-ASSOCIATED RECEPTOR KINASE-LIKE 21"/>
    <property type="match status" value="1"/>
</dbReference>
<dbReference type="Gene3D" id="3.30.200.20">
    <property type="entry name" value="Phosphorylase Kinase, domain 1"/>
    <property type="match status" value="1"/>
</dbReference>
<keyword evidence="6 15" id="KW-0547">Nucleotide-binding</keyword>
<keyword evidence="9 16" id="KW-1133">Transmembrane helix</keyword>
<dbReference type="PROSITE" id="PS50011">
    <property type="entry name" value="PROTEIN_KINASE_DOM"/>
    <property type="match status" value="1"/>
</dbReference>
<feature type="domain" description="Protein kinase" evidence="18">
    <location>
        <begin position="389"/>
        <end position="630"/>
    </location>
</feature>
<dbReference type="Proteomes" id="UP001603857">
    <property type="component" value="Unassembled WGS sequence"/>
</dbReference>
<evidence type="ECO:0000256" key="2">
    <source>
        <dbReference type="ARBA" id="ARBA00022527"/>
    </source>
</evidence>
<dbReference type="SUPFAM" id="SSF56112">
    <property type="entry name" value="Protein kinase-like (PK-like)"/>
    <property type="match status" value="1"/>
</dbReference>
<dbReference type="Gene3D" id="1.10.510.10">
    <property type="entry name" value="Transferase(Phosphotransferase) domain 1"/>
    <property type="match status" value="1"/>
</dbReference>